<organism evidence="3 4">
    <name type="scientific">Culex pipiens pipiens</name>
    <name type="common">Northern house mosquito</name>
    <dbReference type="NCBI Taxonomy" id="38569"/>
    <lineage>
        <taxon>Eukaryota</taxon>
        <taxon>Metazoa</taxon>
        <taxon>Ecdysozoa</taxon>
        <taxon>Arthropoda</taxon>
        <taxon>Hexapoda</taxon>
        <taxon>Insecta</taxon>
        <taxon>Pterygota</taxon>
        <taxon>Neoptera</taxon>
        <taxon>Endopterygota</taxon>
        <taxon>Diptera</taxon>
        <taxon>Nematocera</taxon>
        <taxon>Culicoidea</taxon>
        <taxon>Culicidae</taxon>
        <taxon>Culicinae</taxon>
        <taxon>Culicini</taxon>
        <taxon>Culex</taxon>
        <taxon>Culex</taxon>
    </lineage>
</organism>
<dbReference type="PROSITE" id="PS50026">
    <property type="entry name" value="EGF_3"/>
    <property type="match status" value="1"/>
</dbReference>
<dbReference type="FunFam" id="2.10.25.10:FF:000634">
    <property type="entry name" value="Starry night, isoform G"/>
    <property type="match status" value="1"/>
</dbReference>
<evidence type="ECO:0000256" key="1">
    <source>
        <dbReference type="PROSITE-ProRule" id="PRU00076"/>
    </source>
</evidence>
<keyword evidence="1" id="KW-0245">EGF-like domain</keyword>
<dbReference type="EMBL" id="JBEHCU010011382">
    <property type="protein sequence ID" value="KAL1376809.1"/>
    <property type="molecule type" value="Genomic_DNA"/>
</dbReference>
<dbReference type="AlphaFoldDB" id="A0ABD1CLI8"/>
<dbReference type="Gene3D" id="2.60.120.200">
    <property type="match status" value="1"/>
</dbReference>
<dbReference type="Pfam" id="PF00008">
    <property type="entry name" value="EGF"/>
    <property type="match status" value="1"/>
</dbReference>
<name>A0ABD1CLI8_CULPP</name>
<comment type="caution">
    <text evidence="3">The sequence shown here is derived from an EMBL/GenBank/DDBJ whole genome shotgun (WGS) entry which is preliminary data.</text>
</comment>
<proteinExistence type="predicted"/>
<protein>
    <recommendedName>
        <fullName evidence="2">EGF-like domain-containing protein</fullName>
    </recommendedName>
</protein>
<reference evidence="3 4" key="1">
    <citation type="submission" date="2024-05" db="EMBL/GenBank/DDBJ databases">
        <title>Culex pipiens pipiens assembly and annotation.</title>
        <authorList>
            <person name="Alout H."/>
            <person name="Durand T."/>
        </authorList>
    </citation>
    <scope>NUCLEOTIDE SEQUENCE [LARGE SCALE GENOMIC DNA]</scope>
    <source>
        <strain evidence="3">HA-2024</strain>
        <tissue evidence="3">Whole body</tissue>
    </source>
</reference>
<dbReference type="SUPFAM" id="SSF57196">
    <property type="entry name" value="EGF/Laminin"/>
    <property type="match status" value="1"/>
</dbReference>
<comment type="caution">
    <text evidence="1">Lacks conserved residue(s) required for the propagation of feature annotation.</text>
</comment>
<dbReference type="Gene3D" id="2.10.25.10">
    <property type="entry name" value="Laminin"/>
    <property type="match status" value="1"/>
</dbReference>
<dbReference type="InterPro" id="IPR000742">
    <property type="entry name" value="EGF"/>
</dbReference>
<gene>
    <name evidence="3" type="ORF">pipiens_004292</name>
</gene>
<sequence>MLTKETMLQSDTLSSVIHSHDFIGCIKDVYLDHRYVDLNSYIADNGTIAGCPQKSASCSSEPCFNGGTCREGWGEGWQCECLDGFSALLHLIANCFSFWCAHPRFPVCFSVFNPWPRHQSCRVVLWVGVRSAKRLCVAEEDGVAIWRRFVNKAVGRQLGAGR</sequence>
<accession>A0ABD1CLI8</accession>
<feature type="domain" description="EGF-like" evidence="2">
    <location>
        <begin position="54"/>
        <end position="91"/>
    </location>
</feature>
<keyword evidence="4" id="KW-1185">Reference proteome</keyword>
<evidence type="ECO:0000313" key="4">
    <source>
        <dbReference type="Proteomes" id="UP001562425"/>
    </source>
</evidence>
<evidence type="ECO:0000259" key="2">
    <source>
        <dbReference type="PROSITE" id="PS50026"/>
    </source>
</evidence>
<evidence type="ECO:0000313" key="3">
    <source>
        <dbReference type="EMBL" id="KAL1376809.1"/>
    </source>
</evidence>
<dbReference type="Proteomes" id="UP001562425">
    <property type="component" value="Unassembled WGS sequence"/>
</dbReference>